<dbReference type="Proteomes" id="UP001597112">
    <property type="component" value="Unassembled WGS sequence"/>
</dbReference>
<reference evidence="2" key="1">
    <citation type="journal article" date="2019" name="Int. J. Syst. Evol. Microbiol.">
        <title>The Global Catalogue of Microorganisms (GCM) 10K type strain sequencing project: providing services to taxonomists for standard genome sequencing and annotation.</title>
        <authorList>
            <consortium name="The Broad Institute Genomics Platform"/>
            <consortium name="The Broad Institute Genome Sequencing Center for Infectious Disease"/>
            <person name="Wu L."/>
            <person name="Ma J."/>
        </authorList>
    </citation>
    <scope>NUCLEOTIDE SEQUENCE [LARGE SCALE GENOMIC DNA]</scope>
    <source>
        <strain evidence="2">CCUG 58938</strain>
    </source>
</reference>
<comment type="caution">
    <text evidence="1">The sequence shown here is derived from an EMBL/GenBank/DDBJ whole genome shotgun (WGS) entry which is preliminary data.</text>
</comment>
<gene>
    <name evidence="1" type="ORF">ACFQ21_21130</name>
</gene>
<proteinExistence type="predicted"/>
<organism evidence="1 2">
    <name type="scientific">Ohtaekwangia kribbensis</name>
    <dbReference type="NCBI Taxonomy" id="688913"/>
    <lineage>
        <taxon>Bacteria</taxon>
        <taxon>Pseudomonadati</taxon>
        <taxon>Bacteroidota</taxon>
        <taxon>Cytophagia</taxon>
        <taxon>Cytophagales</taxon>
        <taxon>Fulvivirgaceae</taxon>
        <taxon>Ohtaekwangia</taxon>
    </lineage>
</organism>
<protein>
    <submittedName>
        <fullName evidence="1">Uncharacterized protein</fullName>
    </submittedName>
</protein>
<name>A0ABW3K6V3_9BACT</name>
<dbReference type="EMBL" id="JBHTKA010000008">
    <property type="protein sequence ID" value="MFD1001842.1"/>
    <property type="molecule type" value="Genomic_DNA"/>
</dbReference>
<dbReference type="RefSeq" id="WP_377582296.1">
    <property type="nucleotide sequence ID" value="NZ_JBHTKA010000008.1"/>
</dbReference>
<evidence type="ECO:0000313" key="1">
    <source>
        <dbReference type="EMBL" id="MFD1001842.1"/>
    </source>
</evidence>
<keyword evidence="2" id="KW-1185">Reference proteome</keyword>
<accession>A0ABW3K6V3</accession>
<sequence length="118" mass="13368">MATITVTDTRFLQTTEAGELKLKITVGFMQASGSYVVLISSDDSRKEISPDQQGVYTIPLEHQSIISCITVVQDINLSTNNTSVRHNFTDANPDTFTYEREVEHHNDRVIYDIQYILL</sequence>
<evidence type="ECO:0000313" key="2">
    <source>
        <dbReference type="Proteomes" id="UP001597112"/>
    </source>
</evidence>